<dbReference type="Proteomes" id="UP000509383">
    <property type="component" value="Chromosome"/>
</dbReference>
<evidence type="ECO:0000313" key="2">
    <source>
        <dbReference type="EMBL" id="GJN54801.1"/>
    </source>
</evidence>
<dbReference type="EMBL" id="BQKM01000013">
    <property type="protein sequence ID" value="GJN54801.1"/>
    <property type="molecule type" value="Genomic_DNA"/>
</dbReference>
<accession>A0A6J4E7S0</accession>
<dbReference type="GO" id="GO:0003824">
    <property type="term" value="F:catalytic activity"/>
    <property type="evidence" value="ECO:0007669"/>
    <property type="project" value="InterPro"/>
</dbReference>
<dbReference type="GO" id="GO:0006281">
    <property type="term" value="P:DNA repair"/>
    <property type="evidence" value="ECO:0007669"/>
    <property type="project" value="InterPro"/>
</dbReference>
<dbReference type="InterPro" id="IPR011257">
    <property type="entry name" value="DNA_glycosylase"/>
</dbReference>
<proteinExistence type="predicted"/>
<reference evidence="1 3" key="1">
    <citation type="submission" date="2020-05" db="EMBL/GenBank/DDBJ databases">
        <title>Characterization of novel class B3 metallo-beta-lactamase from novel Pseudomonas species.</title>
        <authorList>
            <person name="Yamada K."/>
            <person name="Aoki K."/>
            <person name="Ishii Y."/>
        </authorList>
    </citation>
    <scope>NUCLEOTIDE SEQUENCE [LARGE SCALE GENOMIC DNA]</scope>
    <source>
        <strain evidence="1 3">TUM18999</strain>
        <strain evidence="2 4">TUM20286</strain>
    </source>
</reference>
<evidence type="ECO:0000313" key="3">
    <source>
        <dbReference type="Proteomes" id="UP000509383"/>
    </source>
</evidence>
<dbReference type="EMBL" id="AP023189">
    <property type="protein sequence ID" value="BCG25369.1"/>
    <property type="molecule type" value="Genomic_DNA"/>
</dbReference>
<dbReference type="KEGG" id="ptw:TUM18999_35600"/>
<protein>
    <recommendedName>
        <fullName evidence="5">DNA methylase</fullName>
    </recommendedName>
</protein>
<dbReference type="AlphaFoldDB" id="A0A6J4E7S0"/>
<name>A0A6J4E7S0_9PSED</name>
<keyword evidence="4" id="KW-1185">Reference proteome</keyword>
<dbReference type="SUPFAM" id="SSF48150">
    <property type="entry name" value="DNA-glycosylase"/>
    <property type="match status" value="1"/>
</dbReference>
<dbReference type="Proteomes" id="UP001054892">
    <property type="component" value="Unassembled WGS sequence"/>
</dbReference>
<organism evidence="1 3">
    <name type="scientific">Pseudomonas tohonis</name>
    <dbReference type="NCBI Taxonomy" id="2725477"/>
    <lineage>
        <taxon>Bacteria</taxon>
        <taxon>Pseudomonadati</taxon>
        <taxon>Pseudomonadota</taxon>
        <taxon>Gammaproteobacteria</taxon>
        <taxon>Pseudomonadales</taxon>
        <taxon>Pseudomonadaceae</taxon>
        <taxon>Pseudomonas</taxon>
    </lineage>
</organism>
<evidence type="ECO:0000313" key="1">
    <source>
        <dbReference type="EMBL" id="BCG25369.1"/>
    </source>
</evidence>
<evidence type="ECO:0000313" key="4">
    <source>
        <dbReference type="Proteomes" id="UP001054892"/>
    </source>
</evidence>
<gene>
    <name evidence="1" type="ORF">TUM18999_35600</name>
    <name evidence="2" type="ORF">TUM20286_45530</name>
</gene>
<evidence type="ECO:0008006" key="5">
    <source>
        <dbReference type="Google" id="ProtNLM"/>
    </source>
</evidence>
<dbReference type="Gene3D" id="1.10.340.30">
    <property type="entry name" value="Hypothetical protein, domain 2"/>
    <property type="match status" value="1"/>
</dbReference>
<sequence length="173" mass="18881">MPEVPPRLRPARRSAPARCPLAAKSVTARQLGLDQGLARGEEGALFKWLIAAFLFGKPIQQSVAERAYRVIVEANGRDTPRTLGGSSHADLVRMLGQARYVRYDRSTAERLRALCGRLDDEYGGRVRALLERSADQGEFEQRLLAFEGIGPKTVEIFMREAGPALFGGAGDAG</sequence>